<reference evidence="12 13" key="1">
    <citation type="submission" date="2019-12" db="EMBL/GenBank/DDBJ databases">
        <title>Sequencing and analysis of the whole genome of Mycoplasma gallinaceum strain Peacock20181011.</title>
        <authorList>
            <person name="Liu X."/>
            <person name="Qin Z."/>
            <person name="Xu H."/>
        </authorList>
    </citation>
    <scope>NUCLEOTIDE SEQUENCE [LARGE SCALE GENOMIC DNA]</scope>
    <source>
        <strain evidence="12 13">Peacock20181011</strain>
    </source>
</reference>
<keyword evidence="4 10" id="KW-0813">Transport</keyword>
<sequence>MSNLNALKNRIAVVTNTKKITNAMQLVAASKLRRAREQAEKVKSYQDILELTFHDLITNISPNDFKSVFPSNDEVENSLYIVITSDLGLCGSYNSNIVHLIENKIKPNDKLIVLGTKGLGMLSEKFKNNIVDHYTNYGDTVPYKIGDKITKLALKLYHEKQIRNINLVYTKFINNISQEAEVKKIFPFDISNDSRYVSYVEFEPNPETILKNSIPLYIASMIYTLGTASKVSELAARRNAMENATDNAEDLIQALSLEFNRSRQSIITQEINEIVSGADAT</sequence>
<comment type="subcellular location">
    <subcellularLocation>
        <location evidence="10">Cell membrane</location>
        <topology evidence="10">Peripheral membrane protein</topology>
    </subcellularLocation>
    <subcellularLocation>
        <location evidence="2">Membrane</location>
        <topology evidence="2">Peripheral membrane protein</topology>
    </subcellularLocation>
</comment>
<dbReference type="Pfam" id="PF00231">
    <property type="entry name" value="ATP-synt"/>
    <property type="match status" value="1"/>
</dbReference>
<evidence type="ECO:0000256" key="1">
    <source>
        <dbReference type="ARBA" id="ARBA00003456"/>
    </source>
</evidence>
<dbReference type="RefSeq" id="WP_167845564.1">
    <property type="nucleotide sequence ID" value="NZ_CP047225.1"/>
</dbReference>
<keyword evidence="6 10" id="KW-0406">Ion transport</keyword>
<dbReference type="SUPFAM" id="SSF52943">
    <property type="entry name" value="ATP synthase (F1-ATPase), gamma subunit"/>
    <property type="match status" value="1"/>
</dbReference>
<evidence type="ECO:0000256" key="10">
    <source>
        <dbReference type="HAMAP-Rule" id="MF_00815"/>
    </source>
</evidence>
<dbReference type="GO" id="GO:0042777">
    <property type="term" value="P:proton motive force-driven plasma membrane ATP synthesis"/>
    <property type="evidence" value="ECO:0007669"/>
    <property type="project" value="UniProtKB-UniRule"/>
</dbReference>
<dbReference type="InterPro" id="IPR035968">
    <property type="entry name" value="ATP_synth_F1_ATPase_gsu"/>
</dbReference>
<dbReference type="PRINTS" id="PR00126">
    <property type="entry name" value="ATPASEGAMMA"/>
</dbReference>
<dbReference type="AlphaFoldDB" id="A0A6H0V576"/>
<protein>
    <recommendedName>
        <fullName evidence="10">ATP synthase gamma chain</fullName>
    </recommendedName>
    <alternativeName>
        <fullName evidence="10">ATP synthase F1 sector gamma subunit</fullName>
    </alternativeName>
    <alternativeName>
        <fullName evidence="10">F-ATPase gamma subunit</fullName>
    </alternativeName>
</protein>
<dbReference type="InterPro" id="IPR000131">
    <property type="entry name" value="ATP_synth_F1_gsu"/>
</dbReference>
<evidence type="ECO:0000256" key="8">
    <source>
        <dbReference type="ARBA" id="ARBA00023196"/>
    </source>
</evidence>
<dbReference type="EMBL" id="CP047225">
    <property type="protein sequence ID" value="QIW62626.1"/>
    <property type="molecule type" value="Genomic_DNA"/>
</dbReference>
<feature type="coiled-coil region" evidence="11">
    <location>
        <begin position="231"/>
        <end position="258"/>
    </location>
</feature>
<keyword evidence="10" id="KW-1003">Cell membrane</keyword>
<dbReference type="GO" id="GO:0045259">
    <property type="term" value="C:proton-transporting ATP synthase complex"/>
    <property type="evidence" value="ECO:0007669"/>
    <property type="project" value="UniProtKB-KW"/>
</dbReference>
<proteinExistence type="inferred from homology"/>
<evidence type="ECO:0000256" key="2">
    <source>
        <dbReference type="ARBA" id="ARBA00004170"/>
    </source>
</evidence>
<dbReference type="HAMAP" id="MF_00815">
    <property type="entry name" value="ATP_synth_gamma_bact"/>
    <property type="match status" value="1"/>
</dbReference>
<organism evidence="12 13">
    <name type="scientific">Mycoplasmopsis gallinacea</name>
    <dbReference type="NCBI Taxonomy" id="29556"/>
    <lineage>
        <taxon>Bacteria</taxon>
        <taxon>Bacillati</taxon>
        <taxon>Mycoplasmatota</taxon>
        <taxon>Mycoplasmoidales</taxon>
        <taxon>Metamycoplasmataceae</taxon>
        <taxon>Mycoplasmopsis</taxon>
    </lineage>
</organism>
<dbReference type="InterPro" id="IPR023632">
    <property type="entry name" value="ATP_synth_F1_gsu_CS"/>
</dbReference>
<evidence type="ECO:0000256" key="9">
    <source>
        <dbReference type="ARBA" id="ARBA00023310"/>
    </source>
</evidence>
<dbReference type="Proteomes" id="UP000503310">
    <property type="component" value="Chromosome"/>
</dbReference>
<comment type="subunit">
    <text evidence="10">F-type ATPases have 2 components, CF(1) - the catalytic core - and CF(0) - the membrane proton channel. CF(1) has five subunits: alpha(3), beta(3), gamma(1), delta(1), epsilon(1). CF(0) has three main subunits: a, b and c.</text>
</comment>
<dbReference type="CDD" id="cd12151">
    <property type="entry name" value="F1-ATPase_gamma"/>
    <property type="match status" value="1"/>
</dbReference>
<dbReference type="Gene3D" id="1.10.287.80">
    <property type="entry name" value="ATP synthase, gamma subunit, helix hairpin domain"/>
    <property type="match status" value="1"/>
</dbReference>
<gene>
    <name evidence="10" type="primary">atpG</name>
    <name evidence="12" type="ORF">GOQ20_04430</name>
</gene>
<evidence type="ECO:0000313" key="13">
    <source>
        <dbReference type="Proteomes" id="UP000503310"/>
    </source>
</evidence>
<evidence type="ECO:0000256" key="3">
    <source>
        <dbReference type="ARBA" id="ARBA00007681"/>
    </source>
</evidence>
<evidence type="ECO:0000256" key="11">
    <source>
        <dbReference type="SAM" id="Coils"/>
    </source>
</evidence>
<dbReference type="Gene3D" id="3.40.1380.10">
    <property type="match status" value="1"/>
</dbReference>
<dbReference type="PANTHER" id="PTHR11693:SF22">
    <property type="entry name" value="ATP SYNTHASE SUBUNIT GAMMA, MITOCHONDRIAL"/>
    <property type="match status" value="1"/>
</dbReference>
<dbReference type="GO" id="GO:0005524">
    <property type="term" value="F:ATP binding"/>
    <property type="evidence" value="ECO:0007669"/>
    <property type="project" value="UniProtKB-UniRule"/>
</dbReference>
<keyword evidence="7 10" id="KW-0472">Membrane</keyword>
<keyword evidence="8 10" id="KW-0139">CF(1)</keyword>
<evidence type="ECO:0000256" key="6">
    <source>
        <dbReference type="ARBA" id="ARBA00023065"/>
    </source>
</evidence>
<evidence type="ECO:0000256" key="7">
    <source>
        <dbReference type="ARBA" id="ARBA00023136"/>
    </source>
</evidence>
<keyword evidence="9 10" id="KW-0066">ATP synthesis</keyword>
<dbReference type="GO" id="GO:0046933">
    <property type="term" value="F:proton-transporting ATP synthase activity, rotational mechanism"/>
    <property type="evidence" value="ECO:0007669"/>
    <property type="project" value="UniProtKB-UniRule"/>
</dbReference>
<evidence type="ECO:0000256" key="4">
    <source>
        <dbReference type="ARBA" id="ARBA00022448"/>
    </source>
</evidence>
<name>A0A6H0V576_9BACT</name>
<dbReference type="PANTHER" id="PTHR11693">
    <property type="entry name" value="ATP SYNTHASE GAMMA CHAIN"/>
    <property type="match status" value="1"/>
</dbReference>
<dbReference type="PROSITE" id="PS00153">
    <property type="entry name" value="ATPASE_GAMMA"/>
    <property type="match status" value="1"/>
</dbReference>
<dbReference type="NCBIfam" id="TIGR01146">
    <property type="entry name" value="ATPsyn_F1gamma"/>
    <property type="match status" value="1"/>
</dbReference>
<evidence type="ECO:0000256" key="5">
    <source>
        <dbReference type="ARBA" id="ARBA00022781"/>
    </source>
</evidence>
<comment type="function">
    <text evidence="1 10">Produces ATP from ADP in the presence of a proton gradient across the membrane. The gamma chain is believed to be important in regulating ATPase activity and the flow of protons through the CF(0) complex.</text>
</comment>
<keyword evidence="5 10" id="KW-0375">Hydrogen ion transport</keyword>
<evidence type="ECO:0000313" key="12">
    <source>
        <dbReference type="EMBL" id="QIW62626.1"/>
    </source>
</evidence>
<comment type="similarity">
    <text evidence="3 10">Belongs to the ATPase gamma chain family.</text>
</comment>
<keyword evidence="11" id="KW-0175">Coiled coil</keyword>
<accession>A0A6H0V576</accession>
<dbReference type="GO" id="GO:0005886">
    <property type="term" value="C:plasma membrane"/>
    <property type="evidence" value="ECO:0007669"/>
    <property type="project" value="UniProtKB-SubCell"/>
</dbReference>